<comment type="similarity">
    <text evidence="2">Belongs to the glycosyltransferase 41 family. O-GlcNAc transferase subfamily.</text>
</comment>
<keyword evidence="5 11" id="KW-0808">Transferase</keyword>
<dbReference type="EC" id="2.4.1.255" evidence="3"/>
<keyword evidence="6" id="KW-0677">Repeat</keyword>
<evidence type="ECO:0000256" key="7">
    <source>
        <dbReference type="ARBA" id="ARBA00022803"/>
    </source>
</evidence>
<comment type="pathway">
    <text evidence="1">Protein modification; protein glycosylation.</text>
</comment>
<dbReference type="Pfam" id="PF13414">
    <property type="entry name" value="TPR_11"/>
    <property type="match status" value="1"/>
</dbReference>
<organism evidence="11 12">
    <name type="scientific">Trinickia soli</name>
    <dbReference type="NCBI Taxonomy" id="380675"/>
    <lineage>
        <taxon>Bacteria</taxon>
        <taxon>Pseudomonadati</taxon>
        <taxon>Pseudomonadota</taxon>
        <taxon>Betaproteobacteria</taxon>
        <taxon>Burkholderiales</taxon>
        <taxon>Burkholderiaceae</taxon>
        <taxon>Trinickia</taxon>
    </lineage>
</organism>
<sequence>MSGRLFTNPIEQLQQSEDVPPPAKLARPALSAAGSAQGGVRFVTPPIVAARRIEGVSPTRVAEGREPAFTLGQGFALVSPVVRNSSAATTIPGGDRLRHGPKGLAPALAPASVLPIESGLALQHAGRYAEAAAVYRQILSAVPEHPDALHLMGLVSYHEGDYASAVDWIMRALGRHESEIFYGNLGNAFAAQGKRAAAVECFRQAIALKPDYIQAHNNLGNMLREQGSYADAVQCFRVVISLKPDYAEAHNNLANALVDLGDLDAAIEAYRRAIALKPDLVEARSNLLFILSYRDDLNQADYLNEAVGFGRVATAKARAWRDWHVVLSADQRTRPLRVGLVSGDLKIHPTGHFLESILAHIDRSRIELVAYPTRRLEDALTARIKPYFAAWTQLASLNDEQAAARIRDDRIDLLLDLSGHMNFNRLPMFAWRPAPVQASWLGYFASTGLPAMDYLLGDAHVLPPDAQAWYTERLWRLPDSYLCFTPPLEQIEVGPLPLSSQGHVTFGCFNHLMKMNDGVVDVWARILQAVPHSRLFLKAKQLDDAATRATTLARFAARGIDSSRLTLEGRSPRTEYFAAYNRVDIALSPFPYPGGTTSVEGLWMGVPVLCRRGDRFLSNICASMLHSAGLADWIAQDNDDYVAKAIAFAGDVSHLAALRARLRATMLASPLCDAKRYARNLEDAFEAMWRDGLARLSAAESASTA</sequence>
<dbReference type="AlphaFoldDB" id="A0A2N7VU09"/>
<feature type="repeat" description="TPR" evidence="8">
    <location>
        <begin position="179"/>
        <end position="212"/>
    </location>
</feature>
<dbReference type="PANTHER" id="PTHR44835:SF1">
    <property type="entry name" value="PROTEIN O-GLCNAC TRANSFERASE"/>
    <property type="match status" value="1"/>
</dbReference>
<dbReference type="Pfam" id="PF13844">
    <property type="entry name" value="Glyco_transf_41"/>
    <property type="match status" value="2"/>
</dbReference>
<evidence type="ECO:0000313" key="12">
    <source>
        <dbReference type="Proteomes" id="UP000235347"/>
    </source>
</evidence>
<dbReference type="Pfam" id="PF00515">
    <property type="entry name" value="TPR_1"/>
    <property type="match status" value="1"/>
</dbReference>
<dbReference type="CDD" id="cd01635">
    <property type="entry name" value="Glycosyltransferase_GTB-type"/>
    <property type="match status" value="1"/>
</dbReference>
<dbReference type="Gene3D" id="3.40.50.11380">
    <property type="match status" value="1"/>
</dbReference>
<dbReference type="RefSeq" id="WP_102611566.1">
    <property type="nucleotide sequence ID" value="NZ_CADIKD010000012.1"/>
</dbReference>
<dbReference type="EMBL" id="PNYB01000018">
    <property type="protein sequence ID" value="PMS20632.1"/>
    <property type="molecule type" value="Genomic_DNA"/>
</dbReference>
<name>A0A2N7VU09_9BURK</name>
<accession>A0A2N7VU09</accession>
<dbReference type="InterPro" id="IPR029489">
    <property type="entry name" value="OGT/SEC/SPY_C"/>
</dbReference>
<evidence type="ECO:0000256" key="5">
    <source>
        <dbReference type="ARBA" id="ARBA00022679"/>
    </source>
</evidence>
<dbReference type="PROSITE" id="PS50005">
    <property type="entry name" value="TPR"/>
    <property type="match status" value="3"/>
</dbReference>
<evidence type="ECO:0000256" key="3">
    <source>
        <dbReference type="ARBA" id="ARBA00011970"/>
    </source>
</evidence>
<protein>
    <recommendedName>
        <fullName evidence="3">protein O-GlcNAc transferase</fullName>
        <ecNumber evidence="3">2.4.1.255</ecNumber>
    </recommendedName>
</protein>
<proteinExistence type="inferred from homology"/>
<evidence type="ECO:0000256" key="8">
    <source>
        <dbReference type="PROSITE-ProRule" id="PRU00339"/>
    </source>
</evidence>
<dbReference type="InterPro" id="IPR011990">
    <property type="entry name" value="TPR-like_helical_dom_sf"/>
</dbReference>
<evidence type="ECO:0000313" key="11">
    <source>
        <dbReference type="EMBL" id="PMS20632.1"/>
    </source>
</evidence>
<gene>
    <name evidence="11" type="ORF">C0Z19_19990</name>
</gene>
<evidence type="ECO:0000256" key="9">
    <source>
        <dbReference type="SAM" id="MobiDB-lite"/>
    </source>
</evidence>
<reference evidence="11 12" key="1">
    <citation type="submission" date="2018-01" db="EMBL/GenBank/DDBJ databases">
        <title>Whole genome analyses suggest that Burkholderia sensu lato contains two further novel genera in the rhizoxinica-symbiotica group Mycetohabitans gen. nov., and Trinickia gen. nov.: implications for the evolution of diazotrophy and nodulation in the Burkholderiaceae.</title>
        <authorList>
            <person name="Estrada-de los Santos P."/>
            <person name="Palmer M."/>
            <person name="Chavez-Ramirez B."/>
            <person name="Beukes C."/>
            <person name="Steenkamp E.T."/>
            <person name="Hirsch A.M."/>
            <person name="Manyaka P."/>
            <person name="Maluk M."/>
            <person name="Lafos M."/>
            <person name="Crook M."/>
            <person name="Gross E."/>
            <person name="Simon M.F."/>
            <person name="Bueno dos Reis Junior F."/>
            <person name="Poole P.S."/>
            <person name="Venter S.N."/>
            <person name="James E.K."/>
        </authorList>
    </citation>
    <scope>NUCLEOTIDE SEQUENCE [LARGE SCALE GENOMIC DNA]</scope>
    <source>
        <strain evidence="11 12">GP25-8</strain>
    </source>
</reference>
<dbReference type="PROSITE" id="PS50293">
    <property type="entry name" value="TPR_REGION"/>
    <property type="match status" value="1"/>
</dbReference>
<feature type="repeat" description="TPR" evidence="8">
    <location>
        <begin position="213"/>
        <end position="246"/>
    </location>
</feature>
<dbReference type="Pfam" id="PF13432">
    <property type="entry name" value="TPR_16"/>
    <property type="match status" value="1"/>
</dbReference>
<dbReference type="Proteomes" id="UP000235347">
    <property type="component" value="Unassembled WGS sequence"/>
</dbReference>
<dbReference type="SMART" id="SM00028">
    <property type="entry name" value="TPR"/>
    <property type="match status" value="5"/>
</dbReference>
<keyword evidence="4" id="KW-0328">Glycosyltransferase</keyword>
<feature type="domain" description="O-GlcNAc transferase C-terminal" evidence="10">
    <location>
        <begin position="331"/>
        <end position="482"/>
    </location>
</feature>
<keyword evidence="7 8" id="KW-0802">TPR repeat</keyword>
<feature type="domain" description="O-GlcNAc transferase C-terminal" evidence="10">
    <location>
        <begin position="503"/>
        <end position="681"/>
    </location>
</feature>
<dbReference type="Gene3D" id="1.25.40.10">
    <property type="entry name" value="Tetratricopeptide repeat domain"/>
    <property type="match status" value="4"/>
</dbReference>
<dbReference type="GO" id="GO:0097363">
    <property type="term" value="F:protein O-acetylglucosaminyltransferase activity"/>
    <property type="evidence" value="ECO:0007669"/>
    <property type="project" value="UniProtKB-EC"/>
</dbReference>
<comment type="caution">
    <text evidence="11">The sequence shown here is derived from an EMBL/GenBank/DDBJ whole genome shotgun (WGS) entry which is preliminary data.</text>
</comment>
<dbReference type="InterPro" id="IPR019734">
    <property type="entry name" value="TPR_rpt"/>
</dbReference>
<dbReference type="InterPro" id="IPR051939">
    <property type="entry name" value="Glycosyltr_41/O-GlcNAc_trsf"/>
</dbReference>
<evidence type="ECO:0000256" key="2">
    <source>
        <dbReference type="ARBA" id="ARBA00005386"/>
    </source>
</evidence>
<evidence type="ECO:0000256" key="6">
    <source>
        <dbReference type="ARBA" id="ARBA00022737"/>
    </source>
</evidence>
<dbReference type="PANTHER" id="PTHR44835">
    <property type="entry name" value="UDP-N-ACETYLGLUCOSAMINE--PEPTIDE N-ACETYLGLUCOSAMINYLTRANSFERASE SPINDLY-RELATED"/>
    <property type="match status" value="1"/>
</dbReference>
<evidence type="ECO:0000259" key="10">
    <source>
        <dbReference type="Pfam" id="PF13844"/>
    </source>
</evidence>
<evidence type="ECO:0000256" key="1">
    <source>
        <dbReference type="ARBA" id="ARBA00004922"/>
    </source>
</evidence>
<feature type="region of interest" description="Disordered" evidence="9">
    <location>
        <begin position="1"/>
        <end position="25"/>
    </location>
</feature>
<dbReference type="Gene3D" id="3.40.50.2000">
    <property type="entry name" value="Glycogen Phosphorylase B"/>
    <property type="match status" value="1"/>
</dbReference>
<dbReference type="SUPFAM" id="SSF48452">
    <property type="entry name" value="TPR-like"/>
    <property type="match status" value="2"/>
</dbReference>
<dbReference type="UniPathway" id="UPA00378"/>
<feature type="repeat" description="TPR" evidence="8">
    <location>
        <begin position="247"/>
        <end position="280"/>
    </location>
</feature>
<evidence type="ECO:0000256" key="4">
    <source>
        <dbReference type="ARBA" id="ARBA00022676"/>
    </source>
</evidence>
<keyword evidence="12" id="KW-1185">Reference proteome</keyword>
<dbReference type="SUPFAM" id="SSF53756">
    <property type="entry name" value="UDP-Glycosyltransferase/glycogen phosphorylase"/>
    <property type="match status" value="1"/>
</dbReference>